<dbReference type="PANTHER" id="PTHR40572:SF1">
    <property type="entry name" value="PROTEIN BAX"/>
    <property type="match status" value="1"/>
</dbReference>
<organism evidence="2 3">
    <name type="scientific">Thermovibrio guaymasensis</name>
    <dbReference type="NCBI Taxonomy" id="240167"/>
    <lineage>
        <taxon>Bacteria</taxon>
        <taxon>Pseudomonadati</taxon>
        <taxon>Aquificota</taxon>
        <taxon>Aquificia</taxon>
        <taxon>Desulfurobacteriales</taxon>
        <taxon>Desulfurobacteriaceae</taxon>
        <taxon>Thermovibrio</taxon>
    </lineage>
</organism>
<dbReference type="GO" id="GO:0004040">
    <property type="term" value="F:amidase activity"/>
    <property type="evidence" value="ECO:0007669"/>
    <property type="project" value="InterPro"/>
</dbReference>
<protein>
    <submittedName>
        <fullName evidence="2">Bax protein</fullName>
    </submittedName>
</protein>
<evidence type="ECO:0000259" key="1">
    <source>
        <dbReference type="Pfam" id="PF01832"/>
    </source>
</evidence>
<dbReference type="Proteomes" id="UP000280881">
    <property type="component" value="Unassembled WGS sequence"/>
</dbReference>
<sequence length="266" mass="30490">MRFKSAALLAPVVVLTGVFVGINSSDKKEGSQTEAQLVPPIEPKVEVKEEVEVKRPLPSHISLKELPIEERKREFVRVMLPLIRRANEEVLREREFLLKVKDKEELTFEEEKRLKKLMEKYRTQDIGELLKRVNTVPEGLVLAQAAVESGWGTSRFFTEANNAFGIYAFRGGKCLKAKGSSACLKVYNSLYESVKDYIYNLNVGWAYERFRELRSKGADIYTLIDSLHSYSERKDEYTELLKKVVKKNGFDSTDQPLFASNSLSIR</sequence>
<dbReference type="InterPro" id="IPR002901">
    <property type="entry name" value="MGlyc_endo_b_GlcNAc-like_dom"/>
</dbReference>
<dbReference type="Gene3D" id="1.10.530.10">
    <property type="match status" value="1"/>
</dbReference>
<feature type="domain" description="Mannosyl-glycoprotein endo-beta-N-acetylglucosamidase-like" evidence="1">
    <location>
        <begin position="133"/>
        <end position="248"/>
    </location>
</feature>
<reference evidence="2 3" key="1">
    <citation type="submission" date="2018-10" db="EMBL/GenBank/DDBJ databases">
        <title>Genomic Encyclopedia of Type Strains, Phase IV (KMG-IV): sequencing the most valuable type-strain genomes for metagenomic binning, comparative biology and taxonomic classification.</title>
        <authorList>
            <person name="Goeker M."/>
        </authorList>
    </citation>
    <scope>NUCLEOTIDE SEQUENCE [LARGE SCALE GENOMIC DNA]</scope>
    <source>
        <strain evidence="2 3">DSM 15521</strain>
    </source>
</reference>
<proteinExistence type="predicted"/>
<accession>A0A420W8P5</accession>
<dbReference type="InterPro" id="IPR053195">
    <property type="entry name" value="Bax-like"/>
</dbReference>
<keyword evidence="3" id="KW-1185">Reference proteome</keyword>
<evidence type="ECO:0000313" key="2">
    <source>
        <dbReference type="EMBL" id="RKQ63677.1"/>
    </source>
</evidence>
<gene>
    <name evidence="2" type="ORF">C7457_0557</name>
</gene>
<comment type="caution">
    <text evidence="2">The sequence shown here is derived from an EMBL/GenBank/DDBJ whole genome shotgun (WGS) entry which is preliminary data.</text>
</comment>
<dbReference type="PANTHER" id="PTHR40572">
    <property type="entry name" value="PROTEIN BAX"/>
    <property type="match status" value="1"/>
</dbReference>
<dbReference type="EMBL" id="RBIE01000001">
    <property type="protein sequence ID" value="RKQ63677.1"/>
    <property type="molecule type" value="Genomic_DNA"/>
</dbReference>
<evidence type="ECO:0000313" key="3">
    <source>
        <dbReference type="Proteomes" id="UP000280881"/>
    </source>
</evidence>
<dbReference type="RefSeq" id="WP_245939564.1">
    <property type="nucleotide sequence ID" value="NZ_RBIE01000001.1"/>
</dbReference>
<dbReference type="AlphaFoldDB" id="A0A420W8P5"/>
<dbReference type="Pfam" id="PF01832">
    <property type="entry name" value="Glucosaminidase"/>
    <property type="match status" value="1"/>
</dbReference>
<name>A0A420W8P5_9BACT</name>